<keyword evidence="2" id="KW-1185">Reference proteome</keyword>
<evidence type="ECO:0000313" key="1">
    <source>
        <dbReference type="EMBL" id="SFR65136.1"/>
    </source>
</evidence>
<accession>A0A1I6IEL7</accession>
<dbReference type="AlphaFoldDB" id="A0A1I6IEL7"/>
<dbReference type="InterPro" id="IPR014054">
    <property type="entry name" value="Phage_regulatory_Rha"/>
</dbReference>
<dbReference type="Proteomes" id="UP000199462">
    <property type="component" value="Unassembled WGS sequence"/>
</dbReference>
<evidence type="ECO:0000313" key="2">
    <source>
        <dbReference type="Proteomes" id="UP000199462"/>
    </source>
</evidence>
<dbReference type="EMBL" id="FOYX01000001">
    <property type="protein sequence ID" value="SFR65136.1"/>
    <property type="molecule type" value="Genomic_DNA"/>
</dbReference>
<dbReference type="RefSeq" id="WP_091902536.1">
    <property type="nucleotide sequence ID" value="NZ_FOYX01000001.1"/>
</dbReference>
<proteinExistence type="predicted"/>
<reference evidence="2" key="1">
    <citation type="submission" date="2016-10" db="EMBL/GenBank/DDBJ databases">
        <authorList>
            <person name="Varghese N."/>
            <person name="Submissions S."/>
        </authorList>
    </citation>
    <scope>NUCLEOTIDE SEQUENCE [LARGE SCALE GENOMIC DNA]</scope>
    <source>
        <strain evidence="2">DSM 19891</strain>
    </source>
</reference>
<dbReference type="Pfam" id="PF09669">
    <property type="entry name" value="Phage_pRha"/>
    <property type="match status" value="1"/>
</dbReference>
<sequence>MEIGLELVKNKSNSLKLSEVVGLSHSKTLRKIKPIIDNYNKGKGDRTKIGSIDYLDSKGRKQPMYIFDNKQLMYIQSAFDDKLRELIIDMLFGFHDKLVRSIEKEKYYEHKNGMELSFNLDKWKKRALLAEYLLDDHIALKFNRS</sequence>
<organism evidence="1 2">
    <name type="scientific">Maribacter stanieri</name>
    <dbReference type="NCBI Taxonomy" id="440514"/>
    <lineage>
        <taxon>Bacteria</taxon>
        <taxon>Pseudomonadati</taxon>
        <taxon>Bacteroidota</taxon>
        <taxon>Flavobacteriia</taxon>
        <taxon>Flavobacteriales</taxon>
        <taxon>Flavobacteriaceae</taxon>
        <taxon>Maribacter</taxon>
    </lineage>
</organism>
<gene>
    <name evidence="1" type="ORF">SAMN04488010_1575</name>
</gene>
<name>A0A1I6IEL7_9FLAO</name>
<protein>
    <submittedName>
        <fullName evidence="1">Phage regulatory protein Rha (Phage_pRha)</fullName>
    </submittedName>
</protein>